<evidence type="ECO:0000313" key="3">
    <source>
        <dbReference type="Proteomes" id="UP000220034"/>
    </source>
</evidence>
<sequence length="125" mass="13008">MRSTGILAVMAMCGLVACAGPRADNYAGEPIERVARDLGYPSQVSELPDGRRSYQWEIEQTTQVGPLRPVLRGISLSTSGGAGLGIGLERDSVSTGVCIYTLTASPVGETYIVEASPSANASCLS</sequence>
<feature type="signal peptide" evidence="1">
    <location>
        <begin position="1"/>
        <end position="19"/>
    </location>
</feature>
<feature type="chain" id="PRO_5012767714" description="Lipoprotein" evidence="1">
    <location>
        <begin position="20"/>
        <end position="125"/>
    </location>
</feature>
<keyword evidence="3" id="KW-1185">Reference proteome</keyword>
<dbReference type="AlphaFoldDB" id="A0A2C9CVU6"/>
<dbReference type="EMBL" id="OCTN01000010">
    <property type="protein sequence ID" value="SOH95388.1"/>
    <property type="molecule type" value="Genomic_DNA"/>
</dbReference>
<dbReference type="Proteomes" id="UP000220034">
    <property type="component" value="Unassembled WGS sequence"/>
</dbReference>
<protein>
    <recommendedName>
        <fullName evidence="4">Lipoprotein</fullName>
    </recommendedName>
</protein>
<dbReference type="PROSITE" id="PS51257">
    <property type="entry name" value="PROKAR_LIPOPROTEIN"/>
    <property type="match status" value="1"/>
</dbReference>
<gene>
    <name evidence="2" type="ORF">SAMN06273572_11062</name>
</gene>
<name>A0A2C9CVU6_9RHOB</name>
<evidence type="ECO:0000256" key="1">
    <source>
        <dbReference type="SAM" id="SignalP"/>
    </source>
</evidence>
<evidence type="ECO:0000313" key="2">
    <source>
        <dbReference type="EMBL" id="SOH95388.1"/>
    </source>
</evidence>
<dbReference type="OrthoDB" id="6400545at2"/>
<proteinExistence type="predicted"/>
<evidence type="ECO:0008006" key="4">
    <source>
        <dbReference type="Google" id="ProtNLM"/>
    </source>
</evidence>
<accession>A0A2C9CVU6</accession>
<reference evidence="3" key="1">
    <citation type="submission" date="2017-09" db="EMBL/GenBank/DDBJ databases">
        <authorList>
            <person name="Varghese N."/>
            <person name="Submissions S."/>
        </authorList>
    </citation>
    <scope>NUCLEOTIDE SEQUENCE [LARGE SCALE GENOMIC DNA]</scope>
    <source>
        <strain evidence="3">C7</strain>
    </source>
</reference>
<keyword evidence="1" id="KW-0732">Signal</keyword>
<dbReference type="RefSeq" id="WP_097931836.1">
    <property type="nucleotide sequence ID" value="NZ_OCTN01000010.1"/>
</dbReference>
<organism evidence="2 3">
    <name type="scientific">Pontivivens marinum</name>
    <dbReference type="NCBI Taxonomy" id="1690039"/>
    <lineage>
        <taxon>Bacteria</taxon>
        <taxon>Pseudomonadati</taxon>
        <taxon>Pseudomonadota</taxon>
        <taxon>Alphaproteobacteria</taxon>
        <taxon>Rhodobacterales</taxon>
        <taxon>Paracoccaceae</taxon>
        <taxon>Pontivivens</taxon>
    </lineage>
</organism>